<evidence type="ECO:0000259" key="7">
    <source>
        <dbReference type="Pfam" id="PF08281"/>
    </source>
</evidence>
<dbReference type="SUPFAM" id="SSF88659">
    <property type="entry name" value="Sigma3 and sigma4 domains of RNA polymerase sigma factors"/>
    <property type="match status" value="1"/>
</dbReference>
<dbReference type="Pfam" id="PF04542">
    <property type="entry name" value="Sigma70_r2"/>
    <property type="match status" value="1"/>
</dbReference>
<dbReference type="GO" id="GO:0016987">
    <property type="term" value="F:sigma factor activity"/>
    <property type="evidence" value="ECO:0007669"/>
    <property type="project" value="UniProtKB-KW"/>
</dbReference>
<keyword evidence="2" id="KW-0805">Transcription regulation</keyword>
<dbReference type="GO" id="GO:0006352">
    <property type="term" value="P:DNA-templated transcription initiation"/>
    <property type="evidence" value="ECO:0007669"/>
    <property type="project" value="InterPro"/>
</dbReference>
<dbReference type="Gene3D" id="1.10.1740.10">
    <property type="match status" value="1"/>
</dbReference>
<sequence length="233" mass="24318">MSVPVHADDVRLRALLVAADENALIEAFDRHAPAAYALAARITGDPAHAEDAVQEAFVELWRHPERFDPRIGPMRSWLCVLARRRAIDLLRRRPVRRAYRTGLAGSAPARSAPARSAPAGSAPARSAPAGSAPARSAPAVSPPAGLVPVGPIGPVPVGAEGAGDVPGAAQAAAVRACVRDLPPLCADVIALAYYYGLSHRQVAVELGVSEDTARSGLRNGLRLLAERMTAAGY</sequence>
<dbReference type="Proteomes" id="UP000598174">
    <property type="component" value="Unassembled WGS sequence"/>
</dbReference>
<dbReference type="Pfam" id="PF08281">
    <property type="entry name" value="Sigma70_r4_2"/>
    <property type="match status" value="1"/>
</dbReference>
<reference evidence="8" key="1">
    <citation type="submission" date="2021-01" db="EMBL/GenBank/DDBJ databases">
        <title>Whole genome shotgun sequence of Actinoplanes ferrugineus NBRC 15555.</title>
        <authorList>
            <person name="Komaki H."/>
            <person name="Tamura T."/>
        </authorList>
    </citation>
    <scope>NUCLEOTIDE SEQUENCE</scope>
    <source>
        <strain evidence="8">NBRC 15555</strain>
    </source>
</reference>
<dbReference type="InterPro" id="IPR013249">
    <property type="entry name" value="RNA_pol_sigma70_r4_t2"/>
</dbReference>
<evidence type="ECO:0000313" key="9">
    <source>
        <dbReference type="Proteomes" id="UP000598174"/>
    </source>
</evidence>
<feature type="domain" description="RNA polymerase sigma-70 region 2" evidence="6">
    <location>
        <begin position="28"/>
        <end position="93"/>
    </location>
</feature>
<dbReference type="InterPro" id="IPR013324">
    <property type="entry name" value="RNA_pol_sigma_r3/r4-like"/>
</dbReference>
<dbReference type="InterPro" id="IPR014284">
    <property type="entry name" value="RNA_pol_sigma-70_dom"/>
</dbReference>
<keyword evidence="3" id="KW-0731">Sigma factor</keyword>
<dbReference type="NCBIfam" id="TIGR02937">
    <property type="entry name" value="sigma70-ECF"/>
    <property type="match status" value="1"/>
</dbReference>
<feature type="domain" description="RNA polymerase sigma factor 70 region 4 type 2" evidence="7">
    <location>
        <begin position="173"/>
        <end position="223"/>
    </location>
</feature>
<protein>
    <recommendedName>
        <fullName evidence="10">RNA polymerase sigma-70 factor (ECF subfamily)</fullName>
    </recommendedName>
</protein>
<dbReference type="InterPro" id="IPR007627">
    <property type="entry name" value="RNA_pol_sigma70_r2"/>
</dbReference>
<dbReference type="Gene3D" id="1.10.10.10">
    <property type="entry name" value="Winged helix-like DNA-binding domain superfamily/Winged helix DNA-binding domain"/>
    <property type="match status" value="1"/>
</dbReference>
<dbReference type="AlphaFoldDB" id="A0A919J4Z2"/>
<accession>A0A919J4Z2</accession>
<evidence type="ECO:0000256" key="5">
    <source>
        <dbReference type="SAM" id="MobiDB-lite"/>
    </source>
</evidence>
<evidence type="ECO:0000259" key="6">
    <source>
        <dbReference type="Pfam" id="PF04542"/>
    </source>
</evidence>
<comment type="caution">
    <text evidence="8">The sequence shown here is derived from an EMBL/GenBank/DDBJ whole genome shotgun (WGS) entry which is preliminary data.</text>
</comment>
<keyword evidence="4" id="KW-0804">Transcription</keyword>
<organism evidence="8 9">
    <name type="scientific">Paractinoplanes ferrugineus</name>
    <dbReference type="NCBI Taxonomy" id="113564"/>
    <lineage>
        <taxon>Bacteria</taxon>
        <taxon>Bacillati</taxon>
        <taxon>Actinomycetota</taxon>
        <taxon>Actinomycetes</taxon>
        <taxon>Micromonosporales</taxon>
        <taxon>Micromonosporaceae</taxon>
        <taxon>Paractinoplanes</taxon>
    </lineage>
</organism>
<dbReference type="RefSeq" id="WP_203817208.1">
    <property type="nucleotide sequence ID" value="NZ_BAAABP010000071.1"/>
</dbReference>
<proteinExistence type="inferred from homology"/>
<evidence type="ECO:0000256" key="2">
    <source>
        <dbReference type="ARBA" id="ARBA00023015"/>
    </source>
</evidence>
<evidence type="ECO:0000256" key="4">
    <source>
        <dbReference type="ARBA" id="ARBA00023163"/>
    </source>
</evidence>
<dbReference type="GO" id="GO:0003677">
    <property type="term" value="F:DNA binding"/>
    <property type="evidence" value="ECO:0007669"/>
    <property type="project" value="InterPro"/>
</dbReference>
<dbReference type="PANTHER" id="PTHR43133:SF62">
    <property type="entry name" value="RNA POLYMERASE SIGMA FACTOR SIGZ"/>
    <property type="match status" value="1"/>
</dbReference>
<name>A0A919J4Z2_9ACTN</name>
<dbReference type="PANTHER" id="PTHR43133">
    <property type="entry name" value="RNA POLYMERASE ECF-TYPE SIGMA FACTO"/>
    <property type="match status" value="1"/>
</dbReference>
<evidence type="ECO:0000256" key="1">
    <source>
        <dbReference type="ARBA" id="ARBA00010641"/>
    </source>
</evidence>
<gene>
    <name evidence="8" type="ORF">Afe05nite_25260</name>
</gene>
<comment type="similarity">
    <text evidence="1">Belongs to the sigma-70 factor family. ECF subfamily.</text>
</comment>
<dbReference type="InterPro" id="IPR036388">
    <property type="entry name" value="WH-like_DNA-bd_sf"/>
</dbReference>
<feature type="region of interest" description="Disordered" evidence="5">
    <location>
        <begin position="106"/>
        <end position="139"/>
    </location>
</feature>
<dbReference type="InterPro" id="IPR039425">
    <property type="entry name" value="RNA_pol_sigma-70-like"/>
</dbReference>
<dbReference type="InterPro" id="IPR013325">
    <property type="entry name" value="RNA_pol_sigma_r2"/>
</dbReference>
<evidence type="ECO:0008006" key="10">
    <source>
        <dbReference type="Google" id="ProtNLM"/>
    </source>
</evidence>
<evidence type="ECO:0000313" key="8">
    <source>
        <dbReference type="EMBL" id="GIE10686.1"/>
    </source>
</evidence>
<dbReference type="EMBL" id="BOMM01000016">
    <property type="protein sequence ID" value="GIE10686.1"/>
    <property type="molecule type" value="Genomic_DNA"/>
</dbReference>
<evidence type="ECO:0000256" key="3">
    <source>
        <dbReference type="ARBA" id="ARBA00023082"/>
    </source>
</evidence>
<keyword evidence="9" id="KW-1185">Reference proteome</keyword>
<dbReference type="SUPFAM" id="SSF88946">
    <property type="entry name" value="Sigma2 domain of RNA polymerase sigma factors"/>
    <property type="match status" value="1"/>
</dbReference>